<evidence type="ECO:0000313" key="1">
    <source>
        <dbReference type="EMBL" id="QIA90610.1"/>
    </source>
</evidence>
<gene>
    <name evidence="1" type="ORF">FEE40_10815</name>
</gene>
<organism evidence="1 2">
    <name type="scientific">Ligilactobacillus murinus</name>
    <dbReference type="NCBI Taxonomy" id="1622"/>
    <lineage>
        <taxon>Bacteria</taxon>
        <taxon>Bacillati</taxon>
        <taxon>Bacillota</taxon>
        <taxon>Bacilli</taxon>
        <taxon>Lactobacillales</taxon>
        <taxon>Lactobacillaceae</taxon>
        <taxon>Ligilactobacillus</taxon>
    </lineage>
</organism>
<accession>A0A4S2EJ34</accession>
<dbReference type="EMBL" id="CP040852">
    <property type="protein sequence ID" value="QIA90610.1"/>
    <property type="molecule type" value="Genomic_DNA"/>
</dbReference>
<dbReference type="AlphaFoldDB" id="A0A4S2EJ34"/>
<proteinExistence type="predicted"/>
<dbReference type="Proteomes" id="UP000463931">
    <property type="component" value="Chromosome"/>
</dbReference>
<dbReference type="RefSeq" id="WP_119448298.1">
    <property type="nucleotide sequence ID" value="NZ_CP040852.1"/>
</dbReference>
<reference evidence="1 2" key="1">
    <citation type="journal article" date="2019" name="Nat. Med.">
        <title>Preventing dysbiosis of the neonatal mouse intestinal microbiome protects against late-onset sepsis.</title>
        <authorList>
            <person name="Singer J.R."/>
            <person name="Blosser E.G."/>
            <person name="Zindl C.L."/>
            <person name="Silberger D.J."/>
            <person name="Conlan S."/>
            <person name="Laufer V.A."/>
            <person name="DiToro D."/>
            <person name="Deming C."/>
            <person name="Kumar R."/>
            <person name="Morrow C.D."/>
            <person name="Segre J.A."/>
            <person name="Gray M.J."/>
            <person name="Randolph D.A."/>
            <person name="Weaver C.T."/>
        </authorList>
    </citation>
    <scope>NUCLEOTIDE SEQUENCE [LARGE SCALE GENOMIC DNA]</scope>
    <source>
        <strain evidence="1 2">V10</strain>
    </source>
</reference>
<protein>
    <submittedName>
        <fullName evidence="1">Uncharacterized protein</fullName>
    </submittedName>
</protein>
<name>A0A4S2EJ34_9LACO</name>
<evidence type="ECO:0000313" key="2">
    <source>
        <dbReference type="Proteomes" id="UP000463931"/>
    </source>
</evidence>
<sequence length="80" mass="9371">MKNKNPFDLSSDMLRNLGEELNKLLTSSQAGVIFMFMIMTMIICIFTLVSLIRAKQLIDTDFDFWFLWSVCLIALLLWNF</sequence>